<evidence type="ECO:0000256" key="1">
    <source>
        <dbReference type="ARBA" id="ARBA00023125"/>
    </source>
</evidence>
<comment type="caution">
    <text evidence="5">The sequence shown here is derived from an EMBL/GenBank/DDBJ whole genome shotgun (WGS) entry which is preliminary data.</text>
</comment>
<dbReference type="PIRSF" id="PIRSF002070">
    <property type="entry name" value="SSB"/>
    <property type="match status" value="1"/>
</dbReference>
<accession>A0A6B1FWU2</accession>
<dbReference type="PANTHER" id="PTHR10302">
    <property type="entry name" value="SINGLE-STRANDED DNA-BINDING PROTEIN"/>
    <property type="match status" value="1"/>
</dbReference>
<dbReference type="NCBIfam" id="TIGR00621">
    <property type="entry name" value="ssb"/>
    <property type="match status" value="1"/>
</dbReference>
<dbReference type="InterPro" id="IPR000424">
    <property type="entry name" value="Primosome_PriB/ssb"/>
</dbReference>
<dbReference type="PROSITE" id="PS50935">
    <property type="entry name" value="SSB"/>
    <property type="match status" value="1"/>
</dbReference>
<dbReference type="CDD" id="cd04496">
    <property type="entry name" value="SSB_OBF"/>
    <property type="match status" value="1"/>
</dbReference>
<dbReference type="AlphaFoldDB" id="A0A6B1FWU2"/>
<dbReference type="GO" id="GO:0003697">
    <property type="term" value="F:single-stranded DNA binding"/>
    <property type="evidence" value="ECO:0007669"/>
    <property type="project" value="UniProtKB-UniRule"/>
</dbReference>
<proteinExistence type="inferred from homology"/>
<organism evidence="5">
    <name type="scientific">Caldilineaceae bacterium SB0675_bin_29</name>
    <dbReference type="NCBI Taxonomy" id="2605266"/>
    <lineage>
        <taxon>Bacteria</taxon>
        <taxon>Bacillati</taxon>
        <taxon>Chloroflexota</taxon>
        <taxon>Caldilineae</taxon>
        <taxon>Caldilineales</taxon>
        <taxon>Caldilineaceae</taxon>
    </lineage>
</organism>
<dbReference type="SUPFAM" id="SSF50249">
    <property type="entry name" value="Nucleic acid-binding proteins"/>
    <property type="match status" value="1"/>
</dbReference>
<evidence type="ECO:0000313" key="5">
    <source>
        <dbReference type="EMBL" id="MYH60700.1"/>
    </source>
</evidence>
<dbReference type="InterPro" id="IPR012340">
    <property type="entry name" value="NA-bd_OB-fold"/>
</dbReference>
<comment type="caution">
    <text evidence="2">Lacks conserved residue(s) required for the propagation of feature annotation.</text>
</comment>
<dbReference type="PANTHER" id="PTHR10302:SF27">
    <property type="entry name" value="SINGLE-STRANDED DNA-BINDING PROTEIN"/>
    <property type="match status" value="1"/>
</dbReference>
<reference evidence="5" key="1">
    <citation type="submission" date="2019-09" db="EMBL/GenBank/DDBJ databases">
        <title>Characterisation of the sponge microbiome using genome-centric metagenomics.</title>
        <authorList>
            <person name="Engelberts J.P."/>
            <person name="Robbins S.J."/>
            <person name="De Goeij J.M."/>
            <person name="Aranda M."/>
            <person name="Bell S.C."/>
            <person name="Webster N.S."/>
        </authorList>
    </citation>
    <scope>NUCLEOTIDE SEQUENCE</scope>
    <source>
        <strain evidence="5">SB0675_bin_29</strain>
    </source>
</reference>
<feature type="region of interest" description="Disordered" evidence="4">
    <location>
        <begin position="109"/>
        <end position="129"/>
    </location>
</feature>
<evidence type="ECO:0000256" key="2">
    <source>
        <dbReference type="HAMAP-Rule" id="MF_00984"/>
    </source>
</evidence>
<dbReference type="Gene3D" id="2.40.50.140">
    <property type="entry name" value="Nucleic acid-binding proteins"/>
    <property type="match status" value="1"/>
</dbReference>
<gene>
    <name evidence="5" type="ORF">F4148_02685</name>
</gene>
<dbReference type="HAMAP" id="MF_00984">
    <property type="entry name" value="SSB"/>
    <property type="match status" value="1"/>
</dbReference>
<dbReference type="InterPro" id="IPR011344">
    <property type="entry name" value="ssDNA-bd"/>
</dbReference>
<comment type="subunit">
    <text evidence="2">Homotetramer.</text>
</comment>
<evidence type="ECO:0000256" key="3">
    <source>
        <dbReference type="PIRNR" id="PIRNR002070"/>
    </source>
</evidence>
<dbReference type="GO" id="GO:0006260">
    <property type="term" value="P:DNA replication"/>
    <property type="evidence" value="ECO:0007669"/>
    <property type="project" value="InterPro"/>
</dbReference>
<name>A0A6B1FWU2_9CHLR</name>
<keyword evidence="1 2" id="KW-0238">DNA-binding</keyword>
<dbReference type="Pfam" id="PF00436">
    <property type="entry name" value="SSB"/>
    <property type="match status" value="1"/>
</dbReference>
<dbReference type="EMBL" id="VYDA01000099">
    <property type="protein sequence ID" value="MYH60700.1"/>
    <property type="molecule type" value="Genomic_DNA"/>
</dbReference>
<evidence type="ECO:0000256" key="4">
    <source>
        <dbReference type="SAM" id="MobiDB-lite"/>
    </source>
</evidence>
<sequence length="129" mass="14449">MYQQITLVGNLGGDPTMQIMQDGTPVTSFSVATNRRWRTQDGTTQEETTWFSVSVWDRQAETCNQYLTKGQRVLVVGEIREPSTWIDRDGNARASLEVRARTVRFLSPRAEAQGLAPGPSQSEDVDVPF</sequence>
<protein>
    <recommendedName>
        <fullName evidence="2 3">Single-stranded DNA-binding protein</fullName>
        <shortName evidence="2">SSB</shortName>
    </recommendedName>
</protein>
<dbReference type="GO" id="GO:0009295">
    <property type="term" value="C:nucleoid"/>
    <property type="evidence" value="ECO:0007669"/>
    <property type="project" value="TreeGrafter"/>
</dbReference>